<dbReference type="EMBL" id="QJKJ01000712">
    <property type="protein sequence ID" value="RDY11079.1"/>
    <property type="molecule type" value="Genomic_DNA"/>
</dbReference>
<comment type="caution">
    <text evidence="1">The sequence shown here is derived from an EMBL/GenBank/DDBJ whole genome shotgun (WGS) entry which is preliminary data.</text>
</comment>
<feature type="non-terminal residue" evidence="1">
    <location>
        <position position="1"/>
    </location>
</feature>
<dbReference type="GO" id="GO:0003676">
    <property type="term" value="F:nucleic acid binding"/>
    <property type="evidence" value="ECO:0007669"/>
    <property type="project" value="InterPro"/>
</dbReference>
<dbReference type="STRING" id="157652.A0A371I7T7"/>
<dbReference type="AlphaFoldDB" id="A0A371I7T7"/>
<evidence type="ECO:0000313" key="1">
    <source>
        <dbReference type="EMBL" id="RDY11079.1"/>
    </source>
</evidence>
<dbReference type="InterPro" id="IPR036397">
    <property type="entry name" value="RNaseH_sf"/>
</dbReference>
<sequence length="150" mass="17689">MGKVIMQLQHHPIISLRKCILFCKDSLILHMKIFKILEIIVEFHSSPQRLDISINFIRGLPKTQGKDTIMVVIYILSKYAHFLVLGHPFIAKAVVDLFITKAIHLHTFPPSIIFYNDKIFLNHFWIKFFKQESTLLKYNSTFYLQIDEKN</sequence>
<dbReference type="OrthoDB" id="1434935at2759"/>
<dbReference type="InterPro" id="IPR012337">
    <property type="entry name" value="RNaseH-like_sf"/>
</dbReference>
<dbReference type="PANTHER" id="PTHR35046">
    <property type="entry name" value="ZINC KNUCKLE (CCHC-TYPE) FAMILY PROTEIN"/>
    <property type="match status" value="1"/>
</dbReference>
<gene>
    <name evidence="1" type="ORF">CR513_04307</name>
</gene>
<organism evidence="1 2">
    <name type="scientific">Mucuna pruriens</name>
    <name type="common">Velvet bean</name>
    <name type="synonym">Dolichos pruriens</name>
    <dbReference type="NCBI Taxonomy" id="157652"/>
    <lineage>
        <taxon>Eukaryota</taxon>
        <taxon>Viridiplantae</taxon>
        <taxon>Streptophyta</taxon>
        <taxon>Embryophyta</taxon>
        <taxon>Tracheophyta</taxon>
        <taxon>Spermatophyta</taxon>
        <taxon>Magnoliopsida</taxon>
        <taxon>eudicotyledons</taxon>
        <taxon>Gunneridae</taxon>
        <taxon>Pentapetalae</taxon>
        <taxon>rosids</taxon>
        <taxon>fabids</taxon>
        <taxon>Fabales</taxon>
        <taxon>Fabaceae</taxon>
        <taxon>Papilionoideae</taxon>
        <taxon>50 kb inversion clade</taxon>
        <taxon>NPAAA clade</taxon>
        <taxon>indigoferoid/millettioid clade</taxon>
        <taxon>Phaseoleae</taxon>
        <taxon>Mucuna</taxon>
    </lineage>
</organism>
<accession>A0A371I7T7</accession>
<proteinExistence type="predicted"/>
<dbReference type="SUPFAM" id="SSF53098">
    <property type="entry name" value="Ribonuclease H-like"/>
    <property type="match status" value="1"/>
</dbReference>
<dbReference type="PANTHER" id="PTHR35046:SF26">
    <property type="entry name" value="RNA-DIRECTED DNA POLYMERASE"/>
    <property type="match status" value="1"/>
</dbReference>
<reference evidence="1" key="1">
    <citation type="submission" date="2018-05" db="EMBL/GenBank/DDBJ databases">
        <title>Draft genome of Mucuna pruriens seed.</title>
        <authorList>
            <person name="Nnadi N.E."/>
            <person name="Vos R."/>
            <person name="Hasami M.H."/>
            <person name="Devisetty U.K."/>
            <person name="Aguiy J.C."/>
        </authorList>
    </citation>
    <scope>NUCLEOTIDE SEQUENCE [LARGE SCALE GENOMIC DNA]</scope>
    <source>
        <strain evidence="1">JCA_2017</strain>
    </source>
</reference>
<name>A0A371I7T7_MUCPR</name>
<keyword evidence="2" id="KW-1185">Reference proteome</keyword>
<evidence type="ECO:0008006" key="3">
    <source>
        <dbReference type="Google" id="ProtNLM"/>
    </source>
</evidence>
<dbReference type="Gene3D" id="3.30.420.10">
    <property type="entry name" value="Ribonuclease H-like superfamily/Ribonuclease H"/>
    <property type="match status" value="1"/>
</dbReference>
<dbReference type="Proteomes" id="UP000257109">
    <property type="component" value="Unassembled WGS sequence"/>
</dbReference>
<protein>
    <recommendedName>
        <fullName evidence="3">Integrase catalytic domain-containing protein</fullName>
    </recommendedName>
</protein>
<evidence type="ECO:0000313" key="2">
    <source>
        <dbReference type="Proteomes" id="UP000257109"/>
    </source>
</evidence>